<reference evidence="3 4" key="1">
    <citation type="submission" date="2024-07" db="EMBL/GenBank/DDBJ databases">
        <authorList>
            <person name="Lee S."/>
            <person name="Kang M."/>
        </authorList>
    </citation>
    <scope>NUCLEOTIDE SEQUENCE [LARGE SCALE GENOMIC DNA]</scope>
    <source>
        <strain evidence="3 4">DS6</strain>
    </source>
</reference>
<evidence type="ECO:0008006" key="5">
    <source>
        <dbReference type="Google" id="ProtNLM"/>
    </source>
</evidence>
<proteinExistence type="predicted"/>
<feature type="transmembrane region" description="Helical" evidence="2">
    <location>
        <begin position="19"/>
        <end position="36"/>
    </location>
</feature>
<comment type="caution">
    <text evidence="3">The sequence shown here is derived from an EMBL/GenBank/DDBJ whole genome shotgun (WGS) entry which is preliminary data.</text>
</comment>
<keyword evidence="1" id="KW-0175">Coiled coil</keyword>
<dbReference type="Proteomes" id="UP001556631">
    <property type="component" value="Unassembled WGS sequence"/>
</dbReference>
<evidence type="ECO:0000313" key="3">
    <source>
        <dbReference type="EMBL" id="MEX0426279.1"/>
    </source>
</evidence>
<keyword evidence="2" id="KW-0812">Transmembrane</keyword>
<dbReference type="EMBL" id="JBFPJR010000002">
    <property type="protein sequence ID" value="MEX0426279.1"/>
    <property type="molecule type" value="Genomic_DNA"/>
</dbReference>
<feature type="transmembrane region" description="Helical" evidence="2">
    <location>
        <begin position="42"/>
        <end position="62"/>
    </location>
</feature>
<gene>
    <name evidence="3" type="ORF">AB3X52_01515</name>
</gene>
<dbReference type="RefSeq" id="WP_367990931.1">
    <property type="nucleotide sequence ID" value="NZ_JBFPJR010000002.1"/>
</dbReference>
<evidence type="ECO:0000256" key="2">
    <source>
        <dbReference type="SAM" id="Phobius"/>
    </source>
</evidence>
<keyword evidence="4" id="KW-1185">Reference proteome</keyword>
<name>A0ABV3STL7_9ACTN</name>
<evidence type="ECO:0000256" key="1">
    <source>
        <dbReference type="SAM" id="Coils"/>
    </source>
</evidence>
<keyword evidence="2" id="KW-0472">Membrane</keyword>
<keyword evidence="2" id="KW-1133">Transmembrane helix</keyword>
<evidence type="ECO:0000313" key="4">
    <source>
        <dbReference type="Proteomes" id="UP001556631"/>
    </source>
</evidence>
<protein>
    <recommendedName>
        <fullName evidence="5">Multidomain membrane protein</fullName>
    </recommendedName>
</protein>
<sequence>MTSPSATSVTRRRQRSTRLTVAVTLLVVAALAVMGAAATGSWLLVTLAAVLAVVLGAAATKITHAELLASRRDAARDRAEQAQAYRRMTEERAAENKAFADHMKGELERREKTVGELEAALAAAHQRAAAAIRARGDEARRAAQAERNGDVVRAKLEEAEARAAEAILRVAELEQELDVVRAELEAERSAGYRTRSA</sequence>
<dbReference type="SUPFAM" id="SSF57997">
    <property type="entry name" value="Tropomyosin"/>
    <property type="match status" value="1"/>
</dbReference>
<accession>A0ABV3STL7</accession>
<feature type="coiled-coil region" evidence="1">
    <location>
        <begin position="107"/>
        <end position="190"/>
    </location>
</feature>
<organism evidence="3 4">
    <name type="scientific">Nocardioides eburneus</name>
    <dbReference type="NCBI Taxonomy" id="3231482"/>
    <lineage>
        <taxon>Bacteria</taxon>
        <taxon>Bacillati</taxon>
        <taxon>Actinomycetota</taxon>
        <taxon>Actinomycetes</taxon>
        <taxon>Propionibacteriales</taxon>
        <taxon>Nocardioidaceae</taxon>
        <taxon>Nocardioides</taxon>
    </lineage>
</organism>